<gene>
    <name evidence="1" type="ORF">M513_02240</name>
    <name evidence="2" type="ORF">M514_02240</name>
</gene>
<dbReference type="Proteomes" id="UP000030758">
    <property type="component" value="Unassembled WGS sequence"/>
</dbReference>
<organism evidence="1 3">
    <name type="scientific">Trichuris suis</name>
    <name type="common">pig whipworm</name>
    <dbReference type="NCBI Taxonomy" id="68888"/>
    <lineage>
        <taxon>Eukaryota</taxon>
        <taxon>Metazoa</taxon>
        <taxon>Ecdysozoa</taxon>
        <taxon>Nematoda</taxon>
        <taxon>Enoplea</taxon>
        <taxon>Dorylaimia</taxon>
        <taxon>Trichinellida</taxon>
        <taxon>Trichuridae</taxon>
        <taxon>Trichuris</taxon>
    </lineage>
</organism>
<accession>A0A085MID7</accession>
<evidence type="ECO:0000313" key="3">
    <source>
        <dbReference type="Proteomes" id="UP000030764"/>
    </source>
</evidence>
<reference evidence="1 3" key="1">
    <citation type="journal article" date="2014" name="Nat. Genet.">
        <title>Genome and transcriptome of the porcine whipworm Trichuris suis.</title>
        <authorList>
            <person name="Jex A.R."/>
            <person name="Nejsum P."/>
            <person name="Schwarz E.M."/>
            <person name="Hu L."/>
            <person name="Young N.D."/>
            <person name="Hall R.S."/>
            <person name="Korhonen P.K."/>
            <person name="Liao S."/>
            <person name="Thamsborg S."/>
            <person name="Xia J."/>
            <person name="Xu P."/>
            <person name="Wang S."/>
            <person name="Scheerlinck J.P."/>
            <person name="Hofmann A."/>
            <person name="Sternberg P.W."/>
            <person name="Wang J."/>
            <person name="Gasser R.B."/>
        </authorList>
    </citation>
    <scope>NUCLEOTIDE SEQUENCE [LARGE SCALE GENOMIC DNA]</scope>
    <source>
        <strain evidence="2">DCEP-RM93F</strain>
        <strain evidence="1">DCEP-RM93M</strain>
    </source>
</reference>
<dbReference type="EMBL" id="KL363191">
    <property type="protein sequence ID" value="KFD56983.1"/>
    <property type="molecule type" value="Genomic_DNA"/>
</dbReference>
<dbReference type="AlphaFoldDB" id="A0A085MID7"/>
<proteinExistence type="predicted"/>
<evidence type="ECO:0000313" key="2">
    <source>
        <dbReference type="EMBL" id="KFD70087.1"/>
    </source>
</evidence>
<name>A0A085MID7_9BILA</name>
<sequence length="78" mass="8786">MGIPFDHKGITVLLCSHLCRRGAQRAASRYKDAFMVERNPTSTKQQQYGHLAISVRSFRNSSFLELNMRRGTGQPASC</sequence>
<evidence type="ECO:0000313" key="1">
    <source>
        <dbReference type="EMBL" id="KFD56983.1"/>
    </source>
</evidence>
<protein>
    <submittedName>
        <fullName evidence="1">Uncharacterized protein</fullName>
    </submittedName>
</protein>
<dbReference type="EMBL" id="KL367490">
    <property type="protein sequence ID" value="KFD70087.1"/>
    <property type="molecule type" value="Genomic_DNA"/>
</dbReference>
<dbReference type="Proteomes" id="UP000030764">
    <property type="component" value="Unassembled WGS sequence"/>
</dbReference>
<keyword evidence="3" id="KW-1185">Reference proteome</keyword>